<dbReference type="EMBL" id="QFFM01000011">
    <property type="protein sequence ID" value="PWG65900.1"/>
    <property type="molecule type" value="Genomic_DNA"/>
</dbReference>
<sequence>MANGTSAVHKHSRAWLRYVIAVVVALLCEVVVFNMPHWKSVQASEPFAPAVTAGTGLRRMPDTGFARYEVLHAGAPNASDVSRGADNYLQLDTRGSHVDFLTLNLTLLQGGSGSRVGEVNVRLIAADSRFRAGMALPSTTVSSVTAPTSRLSVELTGSSPWVKVLIEEPAGTVVQVNRIIVNERVPFRVSMGRLAVLTVVALAVALALPGSWIWRRHMDDMSMSTWAVVVGIAGIQVAAILAILWLQSPWLVLDQLQGPHVLTIYQDQFQSLLNGHAWLQEQPPEELVGIRYPYDTSMRMAMGANSLENKAVIVDYAYRDGRYWCYFGILPVALFMYPCYWLTGIVPDTWMMVLACSLAMVPASYWLVRALLKRYASYASFGMLAACFLAFPAFTFMPLLIGDPGTYTLPNSLGLLLCVCAFASWLSACKNDHALRTPLLAVGSLLMGMTLGTRPTLSCSALLALPLFWPYLRQRRTRPRHWIAMIIPAVTAAAPILWWNQIRFGSPLDFGSAYNITVVNMTSHPWNPDMLPMIIFENLLRPISAKWRWPFIFPDTGTYYAYQSRISAYSMAGGYFSFVPLTVIGLAAAWCCMRADGPDDERLGVEEIGGASPVPMIVASTMGALLLCVLVMVVGGFNARYITDWAWLFAIASIIGLGLLDQSVRHFGNGIRTMARTSIGLIAIVSLLLVYWLAVCDYGPSVAHGAETLLRLRSLALPS</sequence>
<accession>A0A2U2N9X9</accession>
<dbReference type="AlphaFoldDB" id="A0A2U2N9X9"/>
<feature type="transmembrane region" description="Helical" evidence="1">
    <location>
        <begin position="481"/>
        <end position="499"/>
    </location>
</feature>
<feature type="transmembrane region" description="Helical" evidence="1">
    <location>
        <begin position="226"/>
        <end position="246"/>
    </location>
</feature>
<feature type="transmembrane region" description="Helical" evidence="1">
    <location>
        <begin position="673"/>
        <end position="694"/>
    </location>
</feature>
<feature type="transmembrane region" description="Helical" evidence="1">
    <location>
        <begin position="323"/>
        <end position="343"/>
    </location>
</feature>
<name>A0A2U2N9X9_9BIFI</name>
<evidence type="ECO:0000313" key="3">
    <source>
        <dbReference type="Proteomes" id="UP000245876"/>
    </source>
</evidence>
<evidence type="ECO:0000313" key="2">
    <source>
        <dbReference type="EMBL" id="PWG65900.1"/>
    </source>
</evidence>
<dbReference type="OrthoDB" id="2062742at2"/>
<dbReference type="RefSeq" id="WP_109056976.1">
    <property type="nucleotide sequence ID" value="NZ_QFFM01000011.1"/>
</dbReference>
<reference evidence="2 3" key="1">
    <citation type="journal article" date="2018" name="Int. J. Syst. Evol. Microbiol.">
        <title>Bifidobacterium callitrichidarum sp. nov. from the faeces of the emperor tamarin (Saguinus imperator).</title>
        <authorList>
            <person name="Modesto M."/>
            <person name="Michelini S."/>
            <person name="Sansosti M.C."/>
            <person name="De Filippo C."/>
            <person name="Cavalieri D."/>
            <person name="Qvirist L."/>
            <person name="Andlid T."/>
            <person name="Spiezio C."/>
            <person name="Sandri C."/>
            <person name="Pascarelli S."/>
            <person name="Sgorbati B."/>
            <person name="Mattarelli P."/>
        </authorList>
    </citation>
    <scope>NUCLEOTIDE SEQUENCE [LARGE SCALE GENOMIC DNA]</scope>
    <source>
        <strain evidence="2 3">TRI 5</strain>
    </source>
</reference>
<comment type="caution">
    <text evidence="2">The sequence shown here is derived from an EMBL/GenBank/DDBJ whole genome shotgun (WGS) entry which is preliminary data.</text>
</comment>
<feature type="transmembrane region" description="Helical" evidence="1">
    <location>
        <begin position="194"/>
        <end position="214"/>
    </location>
</feature>
<evidence type="ECO:0008006" key="4">
    <source>
        <dbReference type="Google" id="ProtNLM"/>
    </source>
</evidence>
<feature type="transmembrane region" description="Helical" evidence="1">
    <location>
        <begin position="572"/>
        <end position="593"/>
    </location>
</feature>
<feature type="transmembrane region" description="Helical" evidence="1">
    <location>
        <begin position="645"/>
        <end position="661"/>
    </location>
</feature>
<feature type="transmembrane region" description="Helical" evidence="1">
    <location>
        <begin position="407"/>
        <end position="426"/>
    </location>
</feature>
<gene>
    <name evidence="2" type="ORF">DF196_06020</name>
</gene>
<protein>
    <recommendedName>
        <fullName evidence="4">Glycosyltransferase</fullName>
    </recommendedName>
</protein>
<feature type="transmembrane region" description="Helical" evidence="1">
    <location>
        <begin position="375"/>
        <end position="401"/>
    </location>
</feature>
<feature type="transmembrane region" description="Helical" evidence="1">
    <location>
        <begin position="349"/>
        <end position="368"/>
    </location>
</feature>
<feature type="transmembrane region" description="Helical" evidence="1">
    <location>
        <begin position="15"/>
        <end position="33"/>
    </location>
</feature>
<keyword evidence="3" id="KW-1185">Reference proteome</keyword>
<keyword evidence="1" id="KW-0472">Membrane</keyword>
<feature type="transmembrane region" description="Helical" evidence="1">
    <location>
        <begin position="614"/>
        <end position="639"/>
    </location>
</feature>
<feature type="transmembrane region" description="Helical" evidence="1">
    <location>
        <begin position="455"/>
        <end position="472"/>
    </location>
</feature>
<keyword evidence="1" id="KW-0812">Transmembrane</keyword>
<evidence type="ECO:0000256" key="1">
    <source>
        <dbReference type="SAM" id="Phobius"/>
    </source>
</evidence>
<keyword evidence="1" id="KW-1133">Transmembrane helix</keyword>
<organism evidence="2 3">
    <name type="scientific">Bifidobacterium callitrichidarum</name>
    <dbReference type="NCBI Taxonomy" id="2052941"/>
    <lineage>
        <taxon>Bacteria</taxon>
        <taxon>Bacillati</taxon>
        <taxon>Actinomycetota</taxon>
        <taxon>Actinomycetes</taxon>
        <taxon>Bifidobacteriales</taxon>
        <taxon>Bifidobacteriaceae</taxon>
        <taxon>Bifidobacterium</taxon>
    </lineage>
</organism>
<dbReference type="Proteomes" id="UP000245876">
    <property type="component" value="Unassembled WGS sequence"/>
</dbReference>
<proteinExistence type="predicted"/>